<comment type="caution">
    <text evidence="2">The sequence shown here is derived from an EMBL/GenBank/DDBJ whole genome shotgun (WGS) entry which is preliminary data.</text>
</comment>
<evidence type="ECO:0000313" key="2">
    <source>
        <dbReference type="EMBL" id="KAL0329252.1"/>
    </source>
</evidence>
<accession>A0AAW2MCL1</accession>
<gene>
    <name evidence="2" type="ORF">Sradi_4911900</name>
</gene>
<evidence type="ECO:0000256" key="1">
    <source>
        <dbReference type="SAM" id="MobiDB-lite"/>
    </source>
</evidence>
<dbReference type="EMBL" id="JACGWJ010000022">
    <property type="protein sequence ID" value="KAL0329252.1"/>
    <property type="molecule type" value="Genomic_DNA"/>
</dbReference>
<feature type="region of interest" description="Disordered" evidence="1">
    <location>
        <begin position="53"/>
        <end position="76"/>
    </location>
</feature>
<name>A0AAW2MCL1_SESRA</name>
<sequence length="87" mass="9294">MLFQYEAMTHKSGPSILIGEALISKANNKRAGRWKRKKGKGKTIAATAHAPSTPITPVRIGKGKVKAPGSQGSKANDVYIHCQGKSH</sequence>
<evidence type="ECO:0008006" key="3">
    <source>
        <dbReference type="Google" id="ProtNLM"/>
    </source>
</evidence>
<dbReference type="AlphaFoldDB" id="A0AAW2MCL1"/>
<protein>
    <recommendedName>
        <fullName evidence="3">Ribosomal protein L2</fullName>
    </recommendedName>
</protein>
<proteinExistence type="predicted"/>
<organism evidence="2">
    <name type="scientific">Sesamum radiatum</name>
    <name type="common">Black benniseed</name>
    <dbReference type="NCBI Taxonomy" id="300843"/>
    <lineage>
        <taxon>Eukaryota</taxon>
        <taxon>Viridiplantae</taxon>
        <taxon>Streptophyta</taxon>
        <taxon>Embryophyta</taxon>
        <taxon>Tracheophyta</taxon>
        <taxon>Spermatophyta</taxon>
        <taxon>Magnoliopsida</taxon>
        <taxon>eudicotyledons</taxon>
        <taxon>Gunneridae</taxon>
        <taxon>Pentapetalae</taxon>
        <taxon>asterids</taxon>
        <taxon>lamiids</taxon>
        <taxon>Lamiales</taxon>
        <taxon>Pedaliaceae</taxon>
        <taxon>Sesamum</taxon>
    </lineage>
</organism>
<reference evidence="2" key="1">
    <citation type="submission" date="2020-06" db="EMBL/GenBank/DDBJ databases">
        <authorList>
            <person name="Li T."/>
            <person name="Hu X."/>
            <person name="Zhang T."/>
            <person name="Song X."/>
            <person name="Zhang H."/>
            <person name="Dai N."/>
            <person name="Sheng W."/>
            <person name="Hou X."/>
            <person name="Wei L."/>
        </authorList>
    </citation>
    <scope>NUCLEOTIDE SEQUENCE</scope>
    <source>
        <strain evidence="2">G02</strain>
        <tissue evidence="2">Leaf</tissue>
    </source>
</reference>
<reference evidence="2" key="2">
    <citation type="journal article" date="2024" name="Plant">
        <title>Genomic evolution and insights into agronomic trait innovations of Sesamum species.</title>
        <authorList>
            <person name="Miao H."/>
            <person name="Wang L."/>
            <person name="Qu L."/>
            <person name="Liu H."/>
            <person name="Sun Y."/>
            <person name="Le M."/>
            <person name="Wang Q."/>
            <person name="Wei S."/>
            <person name="Zheng Y."/>
            <person name="Lin W."/>
            <person name="Duan Y."/>
            <person name="Cao H."/>
            <person name="Xiong S."/>
            <person name="Wang X."/>
            <person name="Wei L."/>
            <person name="Li C."/>
            <person name="Ma Q."/>
            <person name="Ju M."/>
            <person name="Zhao R."/>
            <person name="Li G."/>
            <person name="Mu C."/>
            <person name="Tian Q."/>
            <person name="Mei H."/>
            <person name="Zhang T."/>
            <person name="Gao T."/>
            <person name="Zhang H."/>
        </authorList>
    </citation>
    <scope>NUCLEOTIDE SEQUENCE</scope>
    <source>
        <strain evidence="2">G02</strain>
    </source>
</reference>